<feature type="region of interest" description="Disordered" evidence="1">
    <location>
        <begin position="617"/>
        <end position="644"/>
    </location>
</feature>
<dbReference type="KEGG" id="vda:VDAG_06014"/>
<dbReference type="Pfam" id="PF06985">
    <property type="entry name" value="HET"/>
    <property type="match status" value="1"/>
</dbReference>
<proteinExistence type="predicted"/>
<evidence type="ECO:0000256" key="1">
    <source>
        <dbReference type="SAM" id="MobiDB-lite"/>
    </source>
</evidence>
<dbReference type="InterPro" id="IPR010730">
    <property type="entry name" value="HET"/>
</dbReference>
<name>G2X873_VERDV</name>
<reference evidence="3 4" key="1">
    <citation type="submission" date="2008-03" db="EMBL/GenBank/DDBJ databases">
        <title>The Genome Sequence of Verticillium dahliae VdLs.17.</title>
        <authorList>
            <consortium name="The Broad Institute Genome Sequencing Platform"/>
            <person name="Ma L.-J.J."/>
            <person name="Klosterman S.J."/>
            <person name="Subbarao K."/>
            <person name="Dobinson K."/>
            <person name="Veronese P."/>
            <person name="Kang S."/>
            <person name="Gold S.E."/>
            <person name="Young S."/>
            <person name="Jaffe D."/>
            <person name="Gnerre S."/>
            <person name="Berlin A."/>
            <person name="Heiman D."/>
            <person name="Hepburn T."/>
            <person name="Sykes S."/>
            <person name="Alvarado L."/>
            <person name="Kodira C.D."/>
            <person name="Lander E."/>
            <person name="Galagan J."/>
            <person name="Nusbaum C."/>
            <person name="Birren B."/>
        </authorList>
    </citation>
    <scope>NUCLEOTIDE SEQUENCE [LARGE SCALE GENOMIC DNA]</scope>
    <source>
        <strain evidence="4">VdLs.17 / ATCC MYA-4575 / FGSC 10137</strain>
    </source>
</reference>
<dbReference type="InParanoid" id="G2X873"/>
<dbReference type="AlphaFoldDB" id="G2X873"/>
<evidence type="ECO:0000259" key="2">
    <source>
        <dbReference type="Pfam" id="PF06985"/>
    </source>
</evidence>
<dbReference type="RefSeq" id="XP_009657323.1">
    <property type="nucleotide sequence ID" value="XM_009659028.1"/>
</dbReference>
<organism evidence="3 4">
    <name type="scientific">Verticillium dahliae (strain VdLs.17 / ATCC MYA-4575 / FGSC 10137)</name>
    <name type="common">Verticillium wilt</name>
    <dbReference type="NCBI Taxonomy" id="498257"/>
    <lineage>
        <taxon>Eukaryota</taxon>
        <taxon>Fungi</taxon>
        <taxon>Dikarya</taxon>
        <taxon>Ascomycota</taxon>
        <taxon>Pezizomycotina</taxon>
        <taxon>Sordariomycetes</taxon>
        <taxon>Hypocreomycetidae</taxon>
        <taxon>Glomerellales</taxon>
        <taxon>Plectosphaerellaceae</taxon>
        <taxon>Verticillium</taxon>
    </lineage>
</organism>
<gene>
    <name evidence="3" type="ORF">VDAG_06014</name>
</gene>
<dbReference type="HOGENOM" id="CLU_000288_138_10_1"/>
<dbReference type="Proteomes" id="UP000001611">
    <property type="component" value="Unassembled WGS sequence"/>
</dbReference>
<dbReference type="PANTHER" id="PTHR10622">
    <property type="entry name" value="HET DOMAIN-CONTAINING PROTEIN"/>
    <property type="match status" value="1"/>
</dbReference>
<dbReference type="eggNOG" id="ENOG502SHG8">
    <property type="taxonomic scope" value="Eukaryota"/>
</dbReference>
<evidence type="ECO:0000313" key="4">
    <source>
        <dbReference type="Proteomes" id="UP000001611"/>
    </source>
</evidence>
<dbReference type="GeneID" id="20707477"/>
<evidence type="ECO:0000313" key="3">
    <source>
        <dbReference type="EMBL" id="EGY15160.1"/>
    </source>
</evidence>
<sequence>MWLLKTDDLTLHCFFGYIPEYSILSHTWETEEITHQEMLNPTDEVRRKAGYQKIHVCAAESRKLGYSYTWIDTCCIDKSSSAELSEAINSMFSWYRDSELCLVYLQDYQPSPRSAFMNDIGHCRWFTRGWTLQEVLAPANVSFYTADWTAMGTKEEHAQVLSGFLSIDRGHLTDGLLEGISVATKMSWAAHRQTSRVEDMAYCLMGLFDINMPLLYGEGSKAFLRLQEEIMKVDDGSSIFFWKTADDEHRTLRGPLARSPLEFSHVSTGRAAWSDISSLETPFAMTNKGLQLHAPLAPIHRLYDECVYDARLKAELGSIIAQDGGFSKTLYVAALSPTTNFRQLGLLVRPLDSSLKLFVRDYTQTVLDFHWAAFDAEGQATPAFEMTQFYLSQHTIQKLSQSQLDRTATQLPVRRLDLYPFCSVETIQSQRPLEARGEDCLNAEGRVTNRYPGHALHRVKYCSTPDVLGWTGCSLMLRDATTDKVWGPLWVVCRIRPAFLLHDSTVSWLILTGSIAKRLCSLKDAREIDDLLRAEHHGTRFKGKFYADSVEQTFVYRDGGEASNMSVRLVFTQHRQAATLTITAYIKERERPQSIRKAQTVRYYICIGSSMPGITGELCPSPYKPQSASPKDPTQAPKHPNTQA</sequence>
<keyword evidence="4" id="KW-1185">Reference proteome</keyword>
<reference evidence="4" key="2">
    <citation type="journal article" date="2011" name="PLoS Pathog.">
        <title>Comparative genomics yields insights into niche adaptation of plant vascular wilt pathogens.</title>
        <authorList>
            <person name="Klosterman S.J."/>
            <person name="Subbarao K.V."/>
            <person name="Kang S."/>
            <person name="Veronese P."/>
            <person name="Gold S.E."/>
            <person name="Thomma B.P.H.J."/>
            <person name="Chen Z."/>
            <person name="Henrissat B."/>
            <person name="Lee Y.-H."/>
            <person name="Park J."/>
            <person name="Garcia-Pedrajas M.D."/>
            <person name="Barbara D.J."/>
            <person name="Anchieta A."/>
            <person name="de Jonge R."/>
            <person name="Santhanam P."/>
            <person name="Maruthachalam K."/>
            <person name="Atallah Z."/>
            <person name="Amyotte S.G."/>
            <person name="Paz Z."/>
            <person name="Inderbitzin P."/>
            <person name="Hayes R.J."/>
            <person name="Heiman D.I."/>
            <person name="Young S."/>
            <person name="Zeng Q."/>
            <person name="Engels R."/>
            <person name="Galagan J."/>
            <person name="Cuomo C.A."/>
            <person name="Dobinson K.F."/>
            <person name="Ma L.-J."/>
        </authorList>
    </citation>
    <scope>NUCLEOTIDE SEQUENCE [LARGE SCALE GENOMIC DNA]</scope>
    <source>
        <strain evidence="4">VdLs.17 / ATCC MYA-4575 / FGSC 10137</strain>
    </source>
</reference>
<dbReference type="OrthoDB" id="20872at2759"/>
<protein>
    <submittedName>
        <fullName evidence="3">HET domain-containing protein</fullName>
    </submittedName>
</protein>
<dbReference type="EMBL" id="DS572707">
    <property type="protein sequence ID" value="EGY15160.1"/>
    <property type="molecule type" value="Genomic_DNA"/>
</dbReference>
<feature type="domain" description="Heterokaryon incompatibility" evidence="2">
    <location>
        <begin position="21"/>
        <end position="109"/>
    </location>
</feature>
<dbReference type="PANTHER" id="PTHR10622:SF10">
    <property type="entry name" value="HET DOMAIN-CONTAINING PROTEIN"/>
    <property type="match status" value="1"/>
</dbReference>
<dbReference type="STRING" id="498257.G2X873"/>
<accession>G2X873</accession>